<dbReference type="EnsemblMetazoa" id="G28474.3">
    <property type="protein sequence ID" value="G28474.3:cds"/>
    <property type="gene ID" value="G28474"/>
</dbReference>
<evidence type="ECO:0000259" key="4">
    <source>
        <dbReference type="Pfam" id="PF14915"/>
    </source>
</evidence>
<dbReference type="PANTHER" id="PTHR24147">
    <property type="entry name" value="ANKYRIN REPEAT DOMAIN 36-RELATED"/>
    <property type="match status" value="1"/>
</dbReference>
<feature type="coiled-coil region" evidence="2">
    <location>
        <begin position="503"/>
        <end position="537"/>
    </location>
</feature>
<feature type="domain" description="CCDC144C-like coiled-coil" evidence="4">
    <location>
        <begin position="146"/>
        <end position="448"/>
    </location>
</feature>
<feature type="coiled-coil region" evidence="2">
    <location>
        <begin position="84"/>
        <end position="243"/>
    </location>
</feature>
<name>A0A8W8LIX6_MAGGI</name>
<evidence type="ECO:0000313" key="5">
    <source>
        <dbReference type="EnsemblMetazoa" id="G28474.3:cds"/>
    </source>
</evidence>
<evidence type="ECO:0000256" key="2">
    <source>
        <dbReference type="SAM" id="Coils"/>
    </source>
</evidence>
<sequence>MYGKDRVKHGRPADNMGSYLRGLPGGNYGPYRGLDLPDDDAFSYTSTENGDSMIYQSNTPYGKDVLASMNLSDPATVLKLQEHMHEQNKRLDQERNVRMTLENKMRSLSKEKNELIKKIDNLSQTRSSLEQTKLDMEQKIRNLEYNLSEEAEMRKNAETLLGKTKDQLTRKEEQFTSELEAKQKTELQMRNLQLDLRTANNNIKQLEDEKSDLQRQLQNEKNARQLQEQFNEDQQKIQQALHKEQITTEAQKEYTLDDDDEDSEAENKLEAVDEDRKSANELLRKLRAENNAFQLEIQKQRLRHRDEVTMLTTETEELQSKIEELKNEIKLNEEALSHATVQYNLQTSNLRTEISVLNSVLEKERDSKEKLDTELSSLKTRYHSSSLELDKAEQARSEAERRLQHEKEEWSRQLDTREKEVSSLKDNIQGLLHRITNLENKLNLTENERLPHHITNLENKLNLTENELHKTEATLLEKNNMLNKTQKDLDFIQSAHTASEEKCHTEMELHNKLQAKLDQLQEKHSSIQHENLTLKQQVDNLQRSIAEQGGDKSVEYNKIIASMQADSEKMKIHWEERTSNLSDQCSRLKEENRNLEARRSQLEQENSRLNSEIADQIRKISVVEANYQNLDHTRRSMDEEKTRLQMEIERYREKCNHEREKCIEVQSKYQTVEEQLRRIQEREENNTQKLLNSSANMEAVHKSKTELEESYQNMKLENAKLEAEVKHERQRVEMLQKDLNDSQKVRNSLEALCSNLKSTNSHLEDKLGEESTTKSLIAQEAEEHKDLWEKEVISRSKLGLRISQYEKQKQDAFVQLEEERRKHRKTIEAKRTVEMKLEAEIDKNTQLQKEVASLKTYLKVAKKRLKGIDSHDSRINSLSADFDRERVTMESTLSSVRQQLQDLQLNLEREIQEKELLQAKNFKLKNELAEHERLKKLLKKLELAKDKLQREYDEYKNKVGSDYVEREDLERVRREIEARYRMELNRKLEDVNNYLEEQARARDKLDVSRDETEFKIRDDHKKIQEENSSLKLKYEQAVAERESREMEAKRYRELYESEMQWRMRLSNQLMQTSDKAFSYKSNLEKQKNRTLNTLGNLTFSGTLNGQLLDASRISGTNEDLFTSKLKAELDRSINKHLEAAPHDNSKPVIRLHSDSMNSSYAKSNADYLEVLQRKYHV</sequence>
<evidence type="ECO:0000256" key="3">
    <source>
        <dbReference type="SAM" id="MobiDB-lite"/>
    </source>
</evidence>
<evidence type="ECO:0000313" key="6">
    <source>
        <dbReference type="Proteomes" id="UP000005408"/>
    </source>
</evidence>
<dbReference type="Pfam" id="PF14915">
    <property type="entry name" value="CCDC144C"/>
    <property type="match status" value="1"/>
</dbReference>
<keyword evidence="6" id="KW-1185">Reference proteome</keyword>
<feature type="coiled-coil region" evidence="2">
    <location>
        <begin position="802"/>
        <end position="1040"/>
    </location>
</feature>
<dbReference type="InterPro" id="IPR050657">
    <property type="entry name" value="Ankyrin_repeat_domain"/>
</dbReference>
<proteinExistence type="predicted"/>
<evidence type="ECO:0000256" key="1">
    <source>
        <dbReference type="ARBA" id="ARBA00023054"/>
    </source>
</evidence>
<keyword evidence="1 2" id="KW-0175">Coiled coil</keyword>
<protein>
    <recommendedName>
        <fullName evidence="4">CCDC144C-like coiled-coil domain-containing protein</fullName>
    </recommendedName>
</protein>
<dbReference type="PANTHER" id="PTHR24147:SF53">
    <property type="entry name" value="ANKYRIN REPEAT DOMAIN 26"/>
    <property type="match status" value="1"/>
</dbReference>
<accession>A0A8W8LIX6</accession>
<feature type="coiled-coil region" evidence="2">
    <location>
        <begin position="578"/>
        <end position="766"/>
    </location>
</feature>
<feature type="region of interest" description="Disordered" evidence="3">
    <location>
        <begin position="383"/>
        <end position="414"/>
    </location>
</feature>
<feature type="region of interest" description="Disordered" evidence="3">
    <location>
        <begin position="249"/>
        <end position="273"/>
    </location>
</feature>
<feature type="compositionally biased region" description="Basic and acidic residues" evidence="3">
    <location>
        <begin position="388"/>
        <end position="414"/>
    </location>
</feature>
<dbReference type="AlphaFoldDB" id="A0A8W8LIX6"/>
<organism evidence="5 6">
    <name type="scientific">Magallana gigas</name>
    <name type="common">Pacific oyster</name>
    <name type="synonym">Crassostrea gigas</name>
    <dbReference type="NCBI Taxonomy" id="29159"/>
    <lineage>
        <taxon>Eukaryota</taxon>
        <taxon>Metazoa</taxon>
        <taxon>Spiralia</taxon>
        <taxon>Lophotrochozoa</taxon>
        <taxon>Mollusca</taxon>
        <taxon>Bivalvia</taxon>
        <taxon>Autobranchia</taxon>
        <taxon>Pteriomorphia</taxon>
        <taxon>Ostreida</taxon>
        <taxon>Ostreoidea</taxon>
        <taxon>Ostreidae</taxon>
        <taxon>Magallana</taxon>
    </lineage>
</organism>
<dbReference type="InterPro" id="IPR039497">
    <property type="entry name" value="CC144C-like_CC_dom"/>
</dbReference>
<dbReference type="Proteomes" id="UP000005408">
    <property type="component" value="Unassembled WGS sequence"/>
</dbReference>
<reference evidence="5" key="1">
    <citation type="submission" date="2022-08" db="UniProtKB">
        <authorList>
            <consortium name="EnsemblMetazoa"/>
        </authorList>
    </citation>
    <scope>IDENTIFICATION</scope>
    <source>
        <strain evidence="5">05x7-T-G4-1.051#20</strain>
    </source>
</reference>